<sequence length="99" mass="10220">MAKVGRIAAPILGPRGLMPNPKTGTVTPELAKAAQDIEGGKIDLNVTVPRTSTVGRGTTCVLCPPRRMWSVPRIYAAAPPDGLRGTTFGLGGLGLRDAA</sequence>
<keyword evidence="1" id="KW-0689">Ribosomal protein</keyword>
<organism evidence="1">
    <name type="scientific">Mycobacterium sp. (strain MCS)</name>
    <dbReference type="NCBI Taxonomy" id="164756"/>
    <lineage>
        <taxon>Bacteria</taxon>
        <taxon>Bacillati</taxon>
        <taxon>Actinomycetota</taxon>
        <taxon>Actinomycetes</taxon>
        <taxon>Mycobacteriales</taxon>
        <taxon>Mycobacteriaceae</taxon>
        <taxon>Mycobacterium</taxon>
    </lineage>
</organism>
<protein>
    <submittedName>
        <fullName evidence="1">LSU ribosomal protein L1P</fullName>
    </submittedName>
</protein>
<dbReference type="Pfam" id="PF00687">
    <property type="entry name" value="Ribosomal_L1"/>
    <property type="match status" value="1"/>
</dbReference>
<name>A0A5Q5BFX5_MYCSS</name>
<dbReference type="EMBL" id="CP000384">
    <property type="protein sequence ID" value="ABG07042.1"/>
    <property type="molecule type" value="Genomic_DNA"/>
</dbReference>
<keyword evidence="1" id="KW-0687">Ribonucleoprotein</keyword>
<dbReference type="KEGG" id="mmc:Mmcs_0927"/>
<dbReference type="InterPro" id="IPR028364">
    <property type="entry name" value="Ribosomal_uL1/biogenesis"/>
</dbReference>
<dbReference type="GO" id="GO:0005840">
    <property type="term" value="C:ribosome"/>
    <property type="evidence" value="ECO:0007669"/>
    <property type="project" value="UniProtKB-KW"/>
</dbReference>
<gene>
    <name evidence="1" type="ordered locus">Mmcs_0927</name>
</gene>
<accession>A0A5Q5BFX5</accession>
<dbReference type="Gene3D" id="3.40.50.790">
    <property type="match status" value="1"/>
</dbReference>
<proteinExistence type="predicted"/>
<dbReference type="AlphaFoldDB" id="A0A5Q5BFX5"/>
<evidence type="ECO:0000313" key="1">
    <source>
        <dbReference type="EMBL" id="ABG07042.1"/>
    </source>
</evidence>
<dbReference type="InterPro" id="IPR023674">
    <property type="entry name" value="Ribosomal_uL1-like"/>
</dbReference>
<dbReference type="InterPro" id="IPR016095">
    <property type="entry name" value="Ribosomal_uL1_3-a/b-sand"/>
</dbReference>
<dbReference type="SUPFAM" id="SSF56808">
    <property type="entry name" value="Ribosomal protein L1"/>
    <property type="match status" value="1"/>
</dbReference>
<reference evidence="1" key="1">
    <citation type="submission" date="2006-06" db="EMBL/GenBank/DDBJ databases">
        <title>Complete sequence of chromosome of Mycobacterium sp. MCS.</title>
        <authorList>
            <consortium name="US DOE Joint Genome Institute"/>
            <person name="Copeland A."/>
            <person name="Lucas S."/>
            <person name="Lapidus A."/>
            <person name="Barry K."/>
            <person name="Detter J.C."/>
            <person name="Glavina del Rio T."/>
            <person name="Hammon N."/>
            <person name="Israni S."/>
            <person name="Dalin E."/>
            <person name="Tice H."/>
            <person name="Pitluck S."/>
            <person name="Martinez M."/>
            <person name="Schmutz J."/>
            <person name="Larimer F."/>
            <person name="Land M."/>
            <person name="Hauser L."/>
            <person name="Kyrpides N."/>
            <person name="Kim E."/>
            <person name="Miller C.D."/>
            <person name="Hughes J.E."/>
            <person name="Anderson A.J."/>
            <person name="Sims R.C."/>
            <person name="Richardson P."/>
        </authorList>
    </citation>
    <scope>NUCLEOTIDE SEQUENCE [LARGE SCALE GENOMIC DNA]</scope>
    <source>
        <strain evidence="1">MCS</strain>
    </source>
</reference>